<feature type="coiled-coil region" evidence="2">
    <location>
        <begin position="119"/>
        <end position="182"/>
    </location>
</feature>
<dbReference type="Gene3D" id="2.40.30.170">
    <property type="match status" value="1"/>
</dbReference>
<dbReference type="SUPFAM" id="SSF111369">
    <property type="entry name" value="HlyD-like secretion proteins"/>
    <property type="match status" value="1"/>
</dbReference>
<dbReference type="NCBIfam" id="TIGR01730">
    <property type="entry name" value="RND_mfp"/>
    <property type="match status" value="1"/>
</dbReference>
<dbReference type="InterPro" id="IPR058792">
    <property type="entry name" value="Beta-barrel_RND_2"/>
</dbReference>
<organism evidence="5 6">
    <name type="scientific">Aureimonas pseudogalii</name>
    <dbReference type="NCBI Taxonomy" id="1744844"/>
    <lineage>
        <taxon>Bacteria</taxon>
        <taxon>Pseudomonadati</taxon>
        <taxon>Pseudomonadota</taxon>
        <taxon>Alphaproteobacteria</taxon>
        <taxon>Hyphomicrobiales</taxon>
        <taxon>Aurantimonadaceae</taxon>
        <taxon>Aureimonas</taxon>
    </lineage>
</organism>
<comment type="similarity">
    <text evidence="1">Belongs to the membrane fusion protein (MFP) (TC 8.A.1) family.</text>
</comment>
<dbReference type="AlphaFoldDB" id="A0A7W6MKJ4"/>
<comment type="caution">
    <text evidence="5">The sequence shown here is derived from an EMBL/GenBank/DDBJ whole genome shotgun (WGS) entry which is preliminary data.</text>
</comment>
<dbReference type="GO" id="GO:1990281">
    <property type="term" value="C:efflux pump complex"/>
    <property type="evidence" value="ECO:0007669"/>
    <property type="project" value="TreeGrafter"/>
</dbReference>
<keyword evidence="2" id="KW-0175">Coiled coil</keyword>
<feature type="domain" description="CzcB-like barrel-sandwich hybrid" evidence="4">
    <location>
        <begin position="77"/>
        <end position="218"/>
    </location>
</feature>
<dbReference type="Gene3D" id="1.10.287.470">
    <property type="entry name" value="Helix hairpin bin"/>
    <property type="match status" value="1"/>
</dbReference>
<feature type="domain" description="CusB-like beta-barrel" evidence="3">
    <location>
        <begin position="224"/>
        <end position="295"/>
    </location>
</feature>
<proteinExistence type="inferred from homology"/>
<dbReference type="Pfam" id="PF25954">
    <property type="entry name" value="Beta-barrel_RND_2"/>
    <property type="match status" value="1"/>
</dbReference>
<reference evidence="5 6" key="1">
    <citation type="submission" date="2020-08" db="EMBL/GenBank/DDBJ databases">
        <title>Genomic Encyclopedia of Type Strains, Phase IV (KMG-IV): sequencing the most valuable type-strain genomes for metagenomic binning, comparative biology and taxonomic classification.</title>
        <authorList>
            <person name="Goeker M."/>
        </authorList>
    </citation>
    <scope>NUCLEOTIDE SEQUENCE [LARGE SCALE GENOMIC DNA]</scope>
    <source>
        <strain evidence="5 6">DSM 102238</strain>
    </source>
</reference>
<dbReference type="PANTHER" id="PTHR30469:SF15">
    <property type="entry name" value="HLYD FAMILY OF SECRETION PROTEINS"/>
    <property type="match status" value="1"/>
</dbReference>
<protein>
    <submittedName>
        <fullName evidence="5">RND family efflux transporter MFP subunit</fullName>
    </submittedName>
</protein>
<dbReference type="InterPro" id="IPR006143">
    <property type="entry name" value="RND_pump_MFP"/>
</dbReference>
<sequence length="381" mass="39785">MAHRLRNTFVILALAGGLVAGGVVWQRGRVVPDVVPATAVAAPAVPVELASLEVSAVAREDIARTIRVSGSASPRRQTVVTAQVSGRLEAVEVEVGDTVAAGQTLARFDTVALRSALDAQQATLEAREAQRRLAASVLERARKLGTAGISSEATLLSAEADLLNLQAQVRGLEASVADARKALTDAVATAPFDGVVAERKVEPGQSVPVNTELLTVVDLREMEIEAMVPTSRIAEVRVGQHAAIRLEGTSGRTLDAVVARIAPVAVAGSRAVRVFLSVDNPEGLLRGGLFATGEIEVERFRDVIALPAGAIRRDEAGAFVLKAMDGRLRRQGVDTGAVFADRGTVEIAQGLKPGDVVVTAPLPNLKPDVEVTIVDLGADLS</sequence>
<dbReference type="PANTHER" id="PTHR30469">
    <property type="entry name" value="MULTIDRUG RESISTANCE PROTEIN MDTA"/>
    <property type="match status" value="1"/>
</dbReference>
<keyword evidence="6" id="KW-1185">Reference proteome</keyword>
<accession>A0A7W6MKJ4</accession>
<evidence type="ECO:0000256" key="2">
    <source>
        <dbReference type="SAM" id="Coils"/>
    </source>
</evidence>
<evidence type="ECO:0000313" key="5">
    <source>
        <dbReference type="EMBL" id="MBB3999042.1"/>
    </source>
</evidence>
<dbReference type="Pfam" id="PF25973">
    <property type="entry name" value="BSH_CzcB"/>
    <property type="match status" value="1"/>
</dbReference>
<dbReference type="EMBL" id="JACIEK010000007">
    <property type="protein sequence ID" value="MBB3999042.1"/>
    <property type="molecule type" value="Genomic_DNA"/>
</dbReference>
<name>A0A7W6MKJ4_9HYPH</name>
<evidence type="ECO:0000259" key="4">
    <source>
        <dbReference type="Pfam" id="PF25973"/>
    </source>
</evidence>
<dbReference type="Gene3D" id="2.40.420.20">
    <property type="match status" value="1"/>
</dbReference>
<gene>
    <name evidence="5" type="ORF">GGR04_002897</name>
</gene>
<dbReference type="GO" id="GO:0015562">
    <property type="term" value="F:efflux transmembrane transporter activity"/>
    <property type="evidence" value="ECO:0007669"/>
    <property type="project" value="TreeGrafter"/>
</dbReference>
<dbReference type="Proteomes" id="UP000542776">
    <property type="component" value="Unassembled WGS sequence"/>
</dbReference>
<evidence type="ECO:0000259" key="3">
    <source>
        <dbReference type="Pfam" id="PF25954"/>
    </source>
</evidence>
<evidence type="ECO:0000256" key="1">
    <source>
        <dbReference type="ARBA" id="ARBA00009477"/>
    </source>
</evidence>
<evidence type="ECO:0000313" key="6">
    <source>
        <dbReference type="Proteomes" id="UP000542776"/>
    </source>
</evidence>
<dbReference type="Gene3D" id="2.40.50.100">
    <property type="match status" value="1"/>
</dbReference>
<dbReference type="InterPro" id="IPR058647">
    <property type="entry name" value="BSH_CzcB-like"/>
</dbReference>
<dbReference type="RefSeq" id="WP_183200590.1">
    <property type="nucleotide sequence ID" value="NZ_JACIEK010000007.1"/>
</dbReference>